<dbReference type="InterPro" id="IPR050535">
    <property type="entry name" value="DNA_Repair-Maintenance_Comp"/>
</dbReference>
<evidence type="ECO:0000256" key="1">
    <source>
        <dbReference type="ARBA" id="ARBA00010555"/>
    </source>
</evidence>
<dbReference type="SUPFAM" id="SSF56300">
    <property type="entry name" value="Metallo-dependent phosphatases"/>
    <property type="match status" value="1"/>
</dbReference>
<dbReference type="eggNOG" id="COG0420">
    <property type="taxonomic scope" value="Bacteria"/>
</dbReference>
<dbReference type="GO" id="GO:0006260">
    <property type="term" value="P:DNA replication"/>
    <property type="evidence" value="ECO:0007669"/>
    <property type="project" value="UniProtKB-KW"/>
</dbReference>
<comment type="subunit">
    <text evidence="2 7">Heterodimer of SbcC and SbcD.</text>
</comment>
<keyword evidence="7" id="KW-0255">Endonuclease</keyword>
<comment type="similarity">
    <text evidence="1 7">Belongs to the SbcD family.</text>
</comment>
<dbReference type="AlphaFoldDB" id="A0A069RIB1"/>
<gene>
    <name evidence="7 10" type="primary">sbcD</name>
    <name evidence="10" type="ORF">CLIT_2c03700</name>
</gene>
<dbReference type="GO" id="GO:0008408">
    <property type="term" value="F:3'-5' exonuclease activity"/>
    <property type="evidence" value="ECO:0007669"/>
    <property type="project" value="InterPro"/>
</dbReference>
<dbReference type="Pfam" id="PF00149">
    <property type="entry name" value="Metallophos"/>
    <property type="match status" value="1"/>
</dbReference>
<dbReference type="InterPro" id="IPR041796">
    <property type="entry name" value="Mre11_N"/>
</dbReference>
<dbReference type="EMBL" id="JJMM01000002">
    <property type="protein sequence ID" value="KDR96764.1"/>
    <property type="molecule type" value="Genomic_DNA"/>
</dbReference>
<name>A0A069RIB1_PEPLI</name>
<evidence type="ECO:0000259" key="9">
    <source>
        <dbReference type="Pfam" id="PF12320"/>
    </source>
</evidence>
<evidence type="ECO:0000256" key="6">
    <source>
        <dbReference type="ARBA" id="ARBA00022839"/>
    </source>
</evidence>
<comment type="caution">
    <text evidence="10">The sequence shown here is derived from an EMBL/GenBank/DDBJ whole genome shotgun (WGS) entry which is preliminary data.</text>
</comment>
<dbReference type="STRING" id="1121324.CLIT_2c03700"/>
<dbReference type="InterPro" id="IPR029052">
    <property type="entry name" value="Metallo-depent_PP-like"/>
</dbReference>
<feature type="domain" description="Nuclease SbcCD subunit D C-terminal" evidence="9">
    <location>
        <begin position="275"/>
        <end position="366"/>
    </location>
</feature>
<sequence>MKIIHTGDWHIGKIVHNIHMTDDQRYIMERFMDILEREKPDVVIIAGDIYDRSIPPVEAVELLDEVLSGMLKKLGVKVIAAAGNHDSPDRINFASSILVDKGLYMRGRFENITNPVSLEDEHGRVNFYVVPYAEPAVVRSYFDREDIKSHDDAMKAVTQAIYESMDKNERNVFVGHGFVTYTSGDGKEEEALTSDSERPLSIGGSEHVDVSYFEGFDYVALGHLHRAQRVKFENIRYSGSIMKYSFSEHMHKKSVTCIEMEEKGETSVSFADMEPLRDMRVIKGRLEDLIKSEIYSLGNVDDYIMAVLTDRQEVYDAIGKLRAVYPNILKIEMEGIEREAGEDRSSAADEFVKRDPIELFCEFYENISGKPFDHEKRDELVEITQAMDIEGRRL</sequence>
<organism evidence="10 11">
    <name type="scientific">Peptoclostridium litorale DSM 5388</name>
    <dbReference type="NCBI Taxonomy" id="1121324"/>
    <lineage>
        <taxon>Bacteria</taxon>
        <taxon>Bacillati</taxon>
        <taxon>Bacillota</taxon>
        <taxon>Clostridia</taxon>
        <taxon>Peptostreptococcales</taxon>
        <taxon>Peptoclostridiaceae</taxon>
        <taxon>Peptoclostridium</taxon>
    </lineage>
</organism>
<dbReference type="Proteomes" id="UP000027946">
    <property type="component" value="Unassembled WGS sequence"/>
</dbReference>
<protein>
    <recommendedName>
        <fullName evidence="3 7">Nuclease SbcCD subunit D</fullName>
    </recommendedName>
</protein>
<dbReference type="InterPro" id="IPR026843">
    <property type="entry name" value="SbcD_C"/>
</dbReference>
<evidence type="ECO:0000256" key="5">
    <source>
        <dbReference type="ARBA" id="ARBA00022801"/>
    </source>
</evidence>
<dbReference type="RefSeq" id="WP_038261422.1">
    <property type="nucleotide sequence ID" value="NZ_FSRH01000019.1"/>
</dbReference>
<dbReference type="InterPro" id="IPR004843">
    <property type="entry name" value="Calcineurin-like_PHP"/>
</dbReference>
<evidence type="ECO:0000313" key="11">
    <source>
        <dbReference type="Proteomes" id="UP000027946"/>
    </source>
</evidence>
<feature type="domain" description="Calcineurin-like phosphoesterase" evidence="8">
    <location>
        <begin position="1"/>
        <end position="226"/>
    </location>
</feature>
<dbReference type="OrthoDB" id="9773856at2"/>
<dbReference type="NCBIfam" id="TIGR00619">
    <property type="entry name" value="sbcd"/>
    <property type="match status" value="1"/>
</dbReference>
<dbReference type="PANTHER" id="PTHR30337">
    <property type="entry name" value="COMPONENT OF ATP-DEPENDENT DSDNA EXONUCLEASE"/>
    <property type="match status" value="1"/>
</dbReference>
<reference evidence="10 11" key="1">
    <citation type="submission" date="2014-03" db="EMBL/GenBank/DDBJ databases">
        <title>Genome sequence of Clostridium litorale W6, DSM 5388.</title>
        <authorList>
            <person name="Poehlein A."/>
            <person name="Jagirdar A."/>
            <person name="Khonsari B."/>
            <person name="Chibani C.M."/>
            <person name="Gutierrez Gutierrez D.A."/>
            <person name="Davydova E."/>
            <person name="Alghaithi H.S."/>
            <person name="Nair K.P."/>
            <person name="Dhamotharan K."/>
            <person name="Chandran L."/>
            <person name="G W."/>
            <person name="Daniel R."/>
        </authorList>
    </citation>
    <scope>NUCLEOTIDE SEQUENCE [LARGE SCALE GENOMIC DNA]</scope>
    <source>
        <strain evidence="10 11">W6</strain>
    </source>
</reference>
<keyword evidence="5 7" id="KW-0378">Hydrolase</keyword>
<keyword evidence="6 7" id="KW-0269">Exonuclease</keyword>
<evidence type="ECO:0000259" key="8">
    <source>
        <dbReference type="Pfam" id="PF00149"/>
    </source>
</evidence>
<evidence type="ECO:0000256" key="3">
    <source>
        <dbReference type="ARBA" id="ARBA00013365"/>
    </source>
</evidence>
<dbReference type="GO" id="GO:0004519">
    <property type="term" value="F:endonuclease activity"/>
    <property type="evidence" value="ECO:0007669"/>
    <property type="project" value="UniProtKB-KW"/>
</dbReference>
<evidence type="ECO:0000256" key="2">
    <source>
        <dbReference type="ARBA" id="ARBA00011322"/>
    </source>
</evidence>
<keyword evidence="7" id="KW-0233">DNA recombination</keyword>
<dbReference type="Pfam" id="PF12320">
    <property type="entry name" value="SbcD_C"/>
    <property type="match status" value="1"/>
</dbReference>
<accession>A0A069RIB1</accession>
<dbReference type="CDD" id="cd00840">
    <property type="entry name" value="MPP_Mre11_N"/>
    <property type="match status" value="1"/>
</dbReference>
<dbReference type="InterPro" id="IPR004593">
    <property type="entry name" value="SbcD"/>
</dbReference>
<dbReference type="GO" id="GO:0006310">
    <property type="term" value="P:DNA recombination"/>
    <property type="evidence" value="ECO:0007669"/>
    <property type="project" value="UniProtKB-KW"/>
</dbReference>
<keyword evidence="4 7" id="KW-0540">Nuclease</keyword>
<evidence type="ECO:0000313" key="10">
    <source>
        <dbReference type="EMBL" id="KDR96764.1"/>
    </source>
</evidence>
<keyword evidence="7" id="KW-0235">DNA replication</keyword>
<keyword evidence="11" id="KW-1185">Reference proteome</keyword>
<evidence type="ECO:0000256" key="4">
    <source>
        <dbReference type="ARBA" id="ARBA00022722"/>
    </source>
</evidence>
<proteinExistence type="inferred from homology"/>
<evidence type="ECO:0000256" key="7">
    <source>
        <dbReference type="RuleBase" id="RU363069"/>
    </source>
</evidence>
<dbReference type="Gene3D" id="3.60.21.10">
    <property type="match status" value="1"/>
</dbReference>
<comment type="function">
    <text evidence="7">SbcCD cleaves DNA hairpin structures. These structures can inhibit DNA replication and are intermediates in certain DNA recombination reactions. The complex acts as a 3'-&gt;5' double strand exonuclease that can open hairpins. It also has a 5' single-strand endonuclease activity.</text>
</comment>
<dbReference type="PANTHER" id="PTHR30337:SF0">
    <property type="entry name" value="NUCLEASE SBCCD SUBUNIT D"/>
    <property type="match status" value="1"/>
</dbReference>